<dbReference type="EMBL" id="JQBK01000136">
    <property type="protein sequence ID" value="KRN79573.1"/>
    <property type="molecule type" value="Genomic_DNA"/>
</dbReference>
<evidence type="ECO:0000313" key="1">
    <source>
        <dbReference type="EMBL" id="KRN79573.1"/>
    </source>
</evidence>
<dbReference type="GO" id="GO:0030153">
    <property type="term" value="P:bacteriocin immunity"/>
    <property type="evidence" value="ECO:0007669"/>
    <property type="project" value="InterPro"/>
</dbReference>
<reference evidence="1 3" key="1">
    <citation type="journal article" date="2015" name="Genome Announc.">
        <title>Expanding the biotechnology potential of lactobacilli through comparative genomics of 213 strains and associated genera.</title>
        <authorList>
            <person name="Sun Z."/>
            <person name="Harris H.M."/>
            <person name="McCann A."/>
            <person name="Guo C."/>
            <person name="Argimon S."/>
            <person name="Zhang W."/>
            <person name="Yang X."/>
            <person name="Jeffery I.B."/>
            <person name="Cooney J.C."/>
            <person name="Kagawa T.F."/>
            <person name="Liu W."/>
            <person name="Song Y."/>
            <person name="Salvetti E."/>
            <person name="Wrobel A."/>
            <person name="Rasinkangas P."/>
            <person name="Parkhill J."/>
            <person name="Rea M.C."/>
            <person name="O'Sullivan O."/>
            <person name="Ritari J."/>
            <person name="Douillard F.P."/>
            <person name="Paul Ross R."/>
            <person name="Yang R."/>
            <person name="Briner A.E."/>
            <person name="Felis G.E."/>
            <person name="de Vos W.M."/>
            <person name="Barrangou R."/>
            <person name="Klaenhammer T.R."/>
            <person name="Caufield P.W."/>
            <person name="Cui Y."/>
            <person name="Zhang H."/>
            <person name="O'Toole P.W."/>
        </authorList>
    </citation>
    <scope>NUCLEOTIDE SEQUENCE [LARGE SCALE GENOMIC DNA]</scope>
    <source>
        <strain evidence="1 3">DSM 15353</strain>
    </source>
</reference>
<dbReference type="Proteomes" id="UP000051491">
    <property type="component" value="Unassembled WGS sequence"/>
</dbReference>
<geneLocation type="plasmid" evidence="2">
    <name>pLAC2</name>
</geneLocation>
<protein>
    <submittedName>
        <fullName evidence="1">Lactococcin A immunity protein</fullName>
    </submittedName>
</protein>
<dbReference type="CDD" id="cd21059">
    <property type="entry name" value="LciA-like"/>
    <property type="match status" value="1"/>
</dbReference>
<evidence type="ECO:0000313" key="3">
    <source>
        <dbReference type="Proteomes" id="UP000051491"/>
    </source>
</evidence>
<dbReference type="Pfam" id="PF08951">
    <property type="entry name" value="EntA_Immun"/>
    <property type="match status" value="1"/>
</dbReference>
<organism evidence="1 3">
    <name type="scientific">Ligilactobacillus acidipiscis</name>
    <dbReference type="NCBI Taxonomy" id="89059"/>
    <lineage>
        <taxon>Bacteria</taxon>
        <taxon>Bacillati</taxon>
        <taxon>Bacillota</taxon>
        <taxon>Bacilli</taxon>
        <taxon>Lactobacillales</taxon>
        <taxon>Lactobacillaceae</taxon>
        <taxon>Ligilactobacillus</taxon>
    </lineage>
</organism>
<reference evidence="2" key="2">
    <citation type="submission" date="2018-03" db="EMBL/GenBank/DDBJ databases">
        <authorList>
            <person name="Keele B.F."/>
        </authorList>
    </citation>
    <scope>NUCLEOTIDE SEQUENCE</scope>
    <source>
        <strain evidence="2">ACA-DC 1533</strain>
        <plasmid evidence="2">pLAC2</plasmid>
    </source>
</reference>
<dbReference type="PATRIC" id="fig|89059.3.peg.445"/>
<gene>
    <name evidence="1" type="ORF">IV43_GL000439</name>
    <name evidence="2" type="ORF">PLAC02_P65</name>
</gene>
<dbReference type="InterPro" id="IPR015046">
    <property type="entry name" value="LciA_Immunity-like"/>
</dbReference>
<sequence length="96" mass="10708">MKRNKAAEDIAKDINSLLQDAITEDERTLLIAAKRRLDKKEYLPKIVGGLKGDLTPLATGRKLSPQVSKFYLKLLNSKYSDKGLGRGLFAVWGNSF</sequence>
<dbReference type="EMBL" id="LT996085">
    <property type="protein sequence ID" value="SPO49471.1"/>
    <property type="molecule type" value="Genomic_DNA"/>
</dbReference>
<dbReference type="RefSeq" id="WP_010499842.1">
    <property type="nucleotide sequence ID" value="NZ_JQBK01000136.1"/>
</dbReference>
<name>A0A0R2JWE1_9LACO</name>
<accession>A0A0R2JWE1</accession>
<evidence type="ECO:0000313" key="2">
    <source>
        <dbReference type="EMBL" id="SPO49471.1"/>
    </source>
</evidence>
<dbReference type="OrthoDB" id="2142761at2"/>
<dbReference type="AlphaFoldDB" id="A0A0R2JWE1"/>
<proteinExistence type="predicted"/>
<keyword evidence="2" id="KW-0614">Plasmid</keyword>